<sequence>MVMNNGEGDYVSSRYTPTVCTTSTNAERAFMWRTGTPPFHHRSHRPSSKIGRIRRFGRFRMRISTEGSAGERAGFDKPNFPTVPHNSNDEPEPPAAAATTLLHVFPDESRNAFYLFATQKQDPPQKGTHTHDFKRVALLPFVERKDAGESSLKSRILAGVFDVLSTTEYRLRRENDKKARDRFQESWQKALERSDELKFNQDDDEFDLMRFGRDDRREG</sequence>
<accession>A0ABQ9WNL2</accession>
<keyword evidence="2" id="KW-1185">Reference proteome</keyword>
<dbReference type="Proteomes" id="UP001281761">
    <property type="component" value="Unassembled WGS sequence"/>
</dbReference>
<organism evidence="1 2">
    <name type="scientific">Blattamonas nauphoetae</name>
    <dbReference type="NCBI Taxonomy" id="2049346"/>
    <lineage>
        <taxon>Eukaryota</taxon>
        <taxon>Metamonada</taxon>
        <taxon>Preaxostyla</taxon>
        <taxon>Oxymonadida</taxon>
        <taxon>Blattamonas</taxon>
    </lineage>
</organism>
<proteinExistence type="predicted"/>
<gene>
    <name evidence="1" type="ORF">BLNAU_24012</name>
</gene>
<protein>
    <submittedName>
        <fullName evidence="1">Uncharacterized protein</fullName>
    </submittedName>
</protein>
<evidence type="ECO:0000313" key="1">
    <source>
        <dbReference type="EMBL" id="KAK2941078.1"/>
    </source>
</evidence>
<evidence type="ECO:0000313" key="2">
    <source>
        <dbReference type="Proteomes" id="UP001281761"/>
    </source>
</evidence>
<comment type="caution">
    <text evidence="1">The sequence shown here is derived from an EMBL/GenBank/DDBJ whole genome shotgun (WGS) entry which is preliminary data.</text>
</comment>
<name>A0ABQ9WNL2_9EUKA</name>
<dbReference type="EMBL" id="JARBJD010000554">
    <property type="protein sequence ID" value="KAK2941078.1"/>
    <property type="molecule type" value="Genomic_DNA"/>
</dbReference>
<reference evidence="1 2" key="1">
    <citation type="journal article" date="2022" name="bioRxiv">
        <title>Genomics of Preaxostyla Flagellates Illuminates Evolutionary Transitions and the Path Towards Mitochondrial Loss.</title>
        <authorList>
            <person name="Novak L.V.F."/>
            <person name="Treitli S.C."/>
            <person name="Pyrih J."/>
            <person name="Halakuc P."/>
            <person name="Pipaliya S.V."/>
            <person name="Vacek V."/>
            <person name="Brzon O."/>
            <person name="Soukal P."/>
            <person name="Eme L."/>
            <person name="Dacks J.B."/>
            <person name="Karnkowska A."/>
            <person name="Elias M."/>
            <person name="Hampl V."/>
        </authorList>
    </citation>
    <scope>NUCLEOTIDE SEQUENCE [LARGE SCALE GENOMIC DNA]</scope>
    <source>
        <strain evidence="1">NAU3</strain>
        <tissue evidence="1">Gut</tissue>
    </source>
</reference>